<evidence type="ECO:0000313" key="3">
    <source>
        <dbReference type="Proteomes" id="UP000799439"/>
    </source>
</evidence>
<keyword evidence="1" id="KW-0732">Signal</keyword>
<protein>
    <submittedName>
        <fullName evidence="2">Uncharacterized protein</fullName>
    </submittedName>
</protein>
<comment type="caution">
    <text evidence="2">The sequence shown here is derived from an EMBL/GenBank/DDBJ whole genome shotgun (WGS) entry which is preliminary data.</text>
</comment>
<sequence length="272" mass="28939">MRALLFLLLVAWRLAAGALAKDKHHLCIHHDGANSFYQVFGAGVQDPGGGGGGGGKYCCLAINDTVSPFPAIDDKIRTKMMAVMRSPSTKHEQFNTTIVDGWECSFPVVDGSHTKESGGRERRGSVLQPRNELVAGSVSDFNLPVADQQSTASHACLVIVTMRALHCLFLALGLTTVTLAQVTLMPWYCNYTDSKGAGPPVWEDCSASVRQAGIAKTCCVAMFKSKRDRPMMSSILETDLVATMRGGSASGVGRISGVGETQGVGRPWGYGA</sequence>
<reference evidence="2" key="1">
    <citation type="journal article" date="2020" name="Stud. Mycol.">
        <title>101 Dothideomycetes genomes: a test case for predicting lifestyles and emergence of pathogens.</title>
        <authorList>
            <person name="Haridas S."/>
            <person name="Albert R."/>
            <person name="Binder M."/>
            <person name="Bloem J."/>
            <person name="Labutti K."/>
            <person name="Salamov A."/>
            <person name="Andreopoulos B."/>
            <person name="Baker S."/>
            <person name="Barry K."/>
            <person name="Bills G."/>
            <person name="Bluhm B."/>
            <person name="Cannon C."/>
            <person name="Castanera R."/>
            <person name="Culley D."/>
            <person name="Daum C."/>
            <person name="Ezra D."/>
            <person name="Gonzalez J."/>
            <person name="Henrissat B."/>
            <person name="Kuo A."/>
            <person name="Liang C."/>
            <person name="Lipzen A."/>
            <person name="Lutzoni F."/>
            <person name="Magnuson J."/>
            <person name="Mondo S."/>
            <person name="Nolan M."/>
            <person name="Ohm R."/>
            <person name="Pangilinan J."/>
            <person name="Park H.-J."/>
            <person name="Ramirez L."/>
            <person name="Alfaro M."/>
            <person name="Sun H."/>
            <person name="Tritt A."/>
            <person name="Yoshinaga Y."/>
            <person name="Zwiers L.-H."/>
            <person name="Turgeon B."/>
            <person name="Goodwin S."/>
            <person name="Spatafora J."/>
            <person name="Crous P."/>
            <person name="Grigoriev I."/>
        </authorList>
    </citation>
    <scope>NUCLEOTIDE SEQUENCE</scope>
    <source>
        <strain evidence="2">CBS 260.36</strain>
    </source>
</reference>
<evidence type="ECO:0000256" key="1">
    <source>
        <dbReference type="SAM" id="SignalP"/>
    </source>
</evidence>
<proteinExistence type="predicted"/>
<gene>
    <name evidence="2" type="ORF">K461DRAFT_270190</name>
</gene>
<feature type="chain" id="PRO_5040496170" evidence="1">
    <location>
        <begin position="21"/>
        <end position="272"/>
    </location>
</feature>
<feature type="signal peptide" evidence="1">
    <location>
        <begin position="1"/>
        <end position="20"/>
    </location>
</feature>
<dbReference type="EMBL" id="ML996089">
    <property type="protein sequence ID" value="KAF2150792.1"/>
    <property type="molecule type" value="Genomic_DNA"/>
</dbReference>
<dbReference type="Proteomes" id="UP000799439">
    <property type="component" value="Unassembled WGS sequence"/>
</dbReference>
<organism evidence="2 3">
    <name type="scientific">Myriangium duriaei CBS 260.36</name>
    <dbReference type="NCBI Taxonomy" id="1168546"/>
    <lineage>
        <taxon>Eukaryota</taxon>
        <taxon>Fungi</taxon>
        <taxon>Dikarya</taxon>
        <taxon>Ascomycota</taxon>
        <taxon>Pezizomycotina</taxon>
        <taxon>Dothideomycetes</taxon>
        <taxon>Dothideomycetidae</taxon>
        <taxon>Myriangiales</taxon>
        <taxon>Myriangiaceae</taxon>
        <taxon>Myriangium</taxon>
    </lineage>
</organism>
<name>A0A9P4MF81_9PEZI</name>
<evidence type="ECO:0000313" key="2">
    <source>
        <dbReference type="EMBL" id="KAF2150792.1"/>
    </source>
</evidence>
<dbReference type="AlphaFoldDB" id="A0A9P4MF81"/>
<accession>A0A9P4MF81</accession>
<keyword evidence="3" id="KW-1185">Reference proteome</keyword>